<protein>
    <submittedName>
        <fullName evidence="5">Restriction endonuclease subunit S</fullName>
    </submittedName>
</protein>
<gene>
    <name evidence="6" type="ORF">FYL06_04360</name>
    <name evidence="5" type="ORF">FYL10_04940</name>
</gene>
<dbReference type="InterPro" id="IPR000055">
    <property type="entry name" value="Restrct_endonuc_typeI_TRD"/>
</dbReference>
<dbReference type="AlphaFoldDB" id="A0ABD6J4T1"/>
<dbReference type="Gene3D" id="1.10.287.1120">
    <property type="entry name" value="Bipartite methylase S protein"/>
    <property type="match status" value="1"/>
</dbReference>
<sequence length="391" mass="44945">MIDMITTTLGEVGKVKMCKRILKEQTSNEGDIPFYKIGTFGGQPDSFINKELFEKYKEKFSYPKIGNTLISASGTIGRTVRYEGEEAYYQDSNIVWIDNDESKVLDDYLYYVYQNIRWVTTTGATITRLYNSNIESMEIKIPKDLNVQKQIVDVLNPIEKKISLNNSICEKLELIAKTIYDYWFLQFEFPNEEGKPYKSSGGKMVWNKELQQEIPDGWASSKLKNIIVENPKSKIKVSDVKNDGEIPFFTSGTDILSTSESIVSGLNCYLNTGGNADVKYYYGEASYSTDTWCITAENETKYILPFVLNKIKPSMDKVFFQGTGLRHLQKNLLREYQFCLPDSNVVKEFSKLASDIFKKQHYLLEENKKLESLKQFLLPLLMNGQVTINEK</sequence>
<evidence type="ECO:0000256" key="2">
    <source>
        <dbReference type="ARBA" id="ARBA00022747"/>
    </source>
</evidence>
<reference evidence="7 8" key="1">
    <citation type="journal article" date="2020" name="Food Funct.">
        <title>Screening of Lactobacillus salivarius strains from the feces of Chinese populations and the evaluation of their effects against intestinal inflammation in mice.</title>
        <authorList>
            <person name="Zhai Q."/>
            <person name="Shen X."/>
            <person name="Cen S."/>
            <person name="Zhang C."/>
            <person name="Tian F."/>
            <person name="Zhao J."/>
            <person name="Zhang H."/>
            <person name="Xue Y."/>
            <person name="Chen W."/>
        </authorList>
    </citation>
    <scope>NUCLEOTIDE SEQUENCE [LARGE SCALE GENOMIC DNA]</scope>
    <source>
        <strain evidence="6 8">FZJTZ28M4.scaf</strain>
        <strain evidence="5 7">FZJTZ9M6.scaf</strain>
    </source>
</reference>
<dbReference type="GO" id="GO:0003677">
    <property type="term" value="F:DNA binding"/>
    <property type="evidence" value="ECO:0007669"/>
    <property type="project" value="UniProtKB-KW"/>
</dbReference>
<accession>A0ABD6J4T1</accession>
<dbReference type="EMBL" id="VSTU01000004">
    <property type="protein sequence ID" value="MYZ66183.1"/>
    <property type="molecule type" value="Genomic_DNA"/>
</dbReference>
<evidence type="ECO:0000313" key="7">
    <source>
        <dbReference type="Proteomes" id="UP000470980"/>
    </source>
</evidence>
<keyword evidence="2" id="KW-0680">Restriction system</keyword>
<dbReference type="Proteomes" id="UP000470980">
    <property type="component" value="Unassembled WGS sequence"/>
</dbReference>
<feature type="domain" description="Type I restriction modification DNA specificity" evidence="4">
    <location>
        <begin position="4"/>
        <end position="173"/>
    </location>
</feature>
<dbReference type="InterPro" id="IPR044946">
    <property type="entry name" value="Restrct_endonuc_typeI_TRD_sf"/>
</dbReference>
<comment type="caution">
    <text evidence="5">The sequence shown here is derived from an EMBL/GenBank/DDBJ whole genome shotgun (WGS) entry which is preliminary data.</text>
</comment>
<name>A0ABD6J4T1_9LACO</name>
<dbReference type="Proteomes" id="UP000471300">
    <property type="component" value="Unassembled WGS sequence"/>
</dbReference>
<dbReference type="GO" id="GO:0004519">
    <property type="term" value="F:endonuclease activity"/>
    <property type="evidence" value="ECO:0007669"/>
    <property type="project" value="UniProtKB-KW"/>
</dbReference>
<comment type="similarity">
    <text evidence="1">Belongs to the type-I restriction system S methylase family.</text>
</comment>
<dbReference type="RefSeq" id="WP_118112389.1">
    <property type="nucleotide sequence ID" value="NZ_CP090411.1"/>
</dbReference>
<keyword evidence="5" id="KW-0540">Nuclease</keyword>
<dbReference type="CDD" id="cd17292">
    <property type="entry name" value="RMtype1_S_LlaA17I_TRD2-CR2_like"/>
    <property type="match status" value="1"/>
</dbReference>
<dbReference type="PANTHER" id="PTHR30408:SF13">
    <property type="entry name" value="TYPE I RESTRICTION ENZYME HINDI SPECIFICITY SUBUNIT"/>
    <property type="match status" value="1"/>
</dbReference>
<dbReference type="GO" id="GO:0009307">
    <property type="term" value="P:DNA restriction-modification system"/>
    <property type="evidence" value="ECO:0007669"/>
    <property type="project" value="UniProtKB-KW"/>
</dbReference>
<evidence type="ECO:0000259" key="4">
    <source>
        <dbReference type="Pfam" id="PF01420"/>
    </source>
</evidence>
<evidence type="ECO:0000313" key="5">
    <source>
        <dbReference type="EMBL" id="MYY73027.1"/>
    </source>
</evidence>
<evidence type="ECO:0000256" key="3">
    <source>
        <dbReference type="ARBA" id="ARBA00023125"/>
    </source>
</evidence>
<dbReference type="Pfam" id="PF01420">
    <property type="entry name" value="Methylase_S"/>
    <property type="match status" value="1"/>
</dbReference>
<dbReference type="Gene3D" id="3.90.220.20">
    <property type="entry name" value="DNA methylase specificity domains"/>
    <property type="match status" value="2"/>
</dbReference>
<keyword evidence="5" id="KW-0378">Hydrolase</keyword>
<keyword evidence="3" id="KW-0238">DNA-binding</keyword>
<keyword evidence="5" id="KW-0255">Endonuclease</keyword>
<evidence type="ECO:0000256" key="1">
    <source>
        <dbReference type="ARBA" id="ARBA00010923"/>
    </source>
</evidence>
<dbReference type="SUPFAM" id="SSF116734">
    <property type="entry name" value="DNA methylase specificity domain"/>
    <property type="match status" value="2"/>
</dbReference>
<evidence type="ECO:0000313" key="8">
    <source>
        <dbReference type="Proteomes" id="UP000471300"/>
    </source>
</evidence>
<dbReference type="PANTHER" id="PTHR30408">
    <property type="entry name" value="TYPE-1 RESTRICTION ENZYME ECOKI SPECIFICITY PROTEIN"/>
    <property type="match status" value="1"/>
</dbReference>
<dbReference type="EMBL" id="VSTR01000005">
    <property type="protein sequence ID" value="MYY73027.1"/>
    <property type="molecule type" value="Genomic_DNA"/>
</dbReference>
<evidence type="ECO:0000313" key="6">
    <source>
        <dbReference type="EMBL" id="MYZ66183.1"/>
    </source>
</evidence>
<proteinExistence type="inferred from homology"/>
<dbReference type="InterPro" id="IPR052021">
    <property type="entry name" value="Type-I_RS_S_subunit"/>
</dbReference>
<organism evidence="5 7">
    <name type="scientific">Ligilactobacillus salivarius</name>
    <dbReference type="NCBI Taxonomy" id="1624"/>
    <lineage>
        <taxon>Bacteria</taxon>
        <taxon>Bacillati</taxon>
        <taxon>Bacillota</taxon>
        <taxon>Bacilli</taxon>
        <taxon>Lactobacillales</taxon>
        <taxon>Lactobacillaceae</taxon>
        <taxon>Ligilactobacillus</taxon>
    </lineage>
</organism>